<dbReference type="InterPro" id="IPR011989">
    <property type="entry name" value="ARM-like"/>
</dbReference>
<dbReference type="Proteomes" id="UP001630127">
    <property type="component" value="Unassembled WGS sequence"/>
</dbReference>
<protein>
    <recommendedName>
        <fullName evidence="5">ARM repeat superfamily protein</fullName>
    </recommendedName>
</protein>
<sequence length="105" mass="11667">MVAVAIAQFSYKKAGRLSLADSGVIPILIQTLEDESGELRENAAEALVNFSEDPLLGDRISCVLDSPLFQNMLDRLMQIRASDTRLNSSLRQFSVEHLTWDLSLT</sequence>
<dbReference type="Gene3D" id="1.25.10.10">
    <property type="entry name" value="Leucine-rich Repeat Variant"/>
    <property type="match status" value="1"/>
</dbReference>
<keyword evidence="1" id="KW-0677">Repeat</keyword>
<evidence type="ECO:0000313" key="3">
    <source>
        <dbReference type="EMBL" id="KAL3508392.1"/>
    </source>
</evidence>
<evidence type="ECO:0000256" key="1">
    <source>
        <dbReference type="ARBA" id="ARBA00022737"/>
    </source>
</evidence>
<gene>
    <name evidence="3" type="ORF">ACH5RR_027793</name>
</gene>
<dbReference type="EMBL" id="JBJUIK010000012">
    <property type="protein sequence ID" value="KAL3508392.1"/>
    <property type="molecule type" value="Genomic_DNA"/>
</dbReference>
<feature type="repeat" description="HEAT" evidence="2">
    <location>
        <begin position="24"/>
        <end position="52"/>
    </location>
</feature>
<dbReference type="InterPro" id="IPR021133">
    <property type="entry name" value="HEAT_type_2"/>
</dbReference>
<dbReference type="SUPFAM" id="SSF48371">
    <property type="entry name" value="ARM repeat"/>
    <property type="match status" value="1"/>
</dbReference>
<evidence type="ECO:0000256" key="2">
    <source>
        <dbReference type="PROSITE-ProRule" id="PRU00103"/>
    </source>
</evidence>
<keyword evidence="4" id="KW-1185">Reference proteome</keyword>
<reference evidence="3 4" key="1">
    <citation type="submission" date="2024-11" db="EMBL/GenBank/DDBJ databases">
        <title>A near-complete genome assembly of Cinchona calisaya.</title>
        <authorList>
            <person name="Lian D.C."/>
            <person name="Zhao X.W."/>
            <person name="Wei L."/>
        </authorList>
    </citation>
    <scope>NUCLEOTIDE SEQUENCE [LARGE SCALE GENOMIC DNA]</scope>
    <source>
        <tissue evidence="3">Nenye</tissue>
    </source>
</reference>
<evidence type="ECO:0000313" key="4">
    <source>
        <dbReference type="Proteomes" id="UP001630127"/>
    </source>
</evidence>
<dbReference type="PROSITE" id="PS50077">
    <property type="entry name" value="HEAT_REPEAT"/>
    <property type="match status" value="1"/>
</dbReference>
<dbReference type="AlphaFoldDB" id="A0ABD2YLX2"/>
<proteinExistence type="predicted"/>
<comment type="caution">
    <text evidence="3">The sequence shown here is derived from an EMBL/GenBank/DDBJ whole genome shotgun (WGS) entry which is preliminary data.</text>
</comment>
<accession>A0ABD2YLX2</accession>
<dbReference type="Pfam" id="PF00514">
    <property type="entry name" value="Arm"/>
    <property type="match status" value="1"/>
</dbReference>
<dbReference type="InterPro" id="IPR016024">
    <property type="entry name" value="ARM-type_fold"/>
</dbReference>
<dbReference type="InterPro" id="IPR000225">
    <property type="entry name" value="Armadillo"/>
</dbReference>
<evidence type="ECO:0008006" key="5">
    <source>
        <dbReference type="Google" id="ProtNLM"/>
    </source>
</evidence>
<organism evidence="3 4">
    <name type="scientific">Cinchona calisaya</name>
    <dbReference type="NCBI Taxonomy" id="153742"/>
    <lineage>
        <taxon>Eukaryota</taxon>
        <taxon>Viridiplantae</taxon>
        <taxon>Streptophyta</taxon>
        <taxon>Embryophyta</taxon>
        <taxon>Tracheophyta</taxon>
        <taxon>Spermatophyta</taxon>
        <taxon>Magnoliopsida</taxon>
        <taxon>eudicotyledons</taxon>
        <taxon>Gunneridae</taxon>
        <taxon>Pentapetalae</taxon>
        <taxon>asterids</taxon>
        <taxon>lamiids</taxon>
        <taxon>Gentianales</taxon>
        <taxon>Rubiaceae</taxon>
        <taxon>Cinchonoideae</taxon>
        <taxon>Cinchoneae</taxon>
        <taxon>Cinchona</taxon>
    </lineage>
</organism>
<name>A0ABD2YLX2_9GENT</name>